<name>F8MY02_NEUT8</name>
<dbReference type="OrthoDB" id="5125733at2759"/>
<dbReference type="AlphaFoldDB" id="F8MY02"/>
<keyword evidence="3" id="KW-1185">Reference proteome</keyword>
<reference evidence="3" key="1">
    <citation type="journal article" date="2011" name="Genetics">
        <title>Massive changes in genome architecture accompany the transition to self-fertility in the filamentous fungus Neurospora tetrasperma.</title>
        <authorList>
            <person name="Ellison C.E."/>
            <person name="Stajich J.E."/>
            <person name="Jacobson D.J."/>
            <person name="Natvig D.O."/>
            <person name="Lapidus A."/>
            <person name="Foster B."/>
            <person name="Aerts A."/>
            <person name="Riley R."/>
            <person name="Lindquist E.A."/>
            <person name="Grigoriev I.V."/>
            <person name="Taylor J.W."/>
        </authorList>
    </citation>
    <scope>NUCLEOTIDE SEQUENCE [LARGE SCALE GENOMIC DNA]</scope>
    <source>
        <strain evidence="3">FGSC 2508 / P0657</strain>
    </source>
</reference>
<evidence type="ECO:0000313" key="2">
    <source>
        <dbReference type="EMBL" id="EGO51484.1"/>
    </source>
</evidence>
<dbReference type="VEuPathDB" id="FungiDB:NEUTE1DRAFT_52990"/>
<gene>
    <name evidence="2" type="ORF">NEUTE1DRAFT_52990</name>
</gene>
<dbReference type="HOGENOM" id="CLU_002639_6_1_1"/>
<dbReference type="PANTHER" id="PTHR33112">
    <property type="entry name" value="DOMAIN PROTEIN, PUTATIVE-RELATED"/>
    <property type="match status" value="1"/>
</dbReference>
<feature type="domain" description="Heterokaryon incompatibility" evidence="1">
    <location>
        <begin position="32"/>
        <end position="180"/>
    </location>
</feature>
<dbReference type="PANTHER" id="PTHR33112:SF8">
    <property type="entry name" value="HETEROKARYON INCOMPATIBILITY DOMAIN-CONTAINING PROTEIN"/>
    <property type="match status" value="1"/>
</dbReference>
<organism evidence="2 3">
    <name type="scientific">Neurospora tetrasperma (strain FGSC 2508 / ATCC MYA-4615 / P0657)</name>
    <dbReference type="NCBI Taxonomy" id="510951"/>
    <lineage>
        <taxon>Eukaryota</taxon>
        <taxon>Fungi</taxon>
        <taxon>Dikarya</taxon>
        <taxon>Ascomycota</taxon>
        <taxon>Pezizomycotina</taxon>
        <taxon>Sordariomycetes</taxon>
        <taxon>Sordariomycetidae</taxon>
        <taxon>Sordariales</taxon>
        <taxon>Sordariaceae</taxon>
        <taxon>Neurospora</taxon>
    </lineage>
</organism>
<sequence length="460" mass="52918">MKDSELLHLFDIDGSGMLVETSDMDKSERHGWCALSYVWGGDVPLKTTKATQLAHKKRIPLDTLPQTMKDAVYVCRGMAIRYLWIDALCIIQDDQEDLREEVSHMPKVYQYAALTISAASSRSIYDGFLYRRGYWSHTFPAIDIRVATDSGESIRLFVYVIMYSHAFYKRKEPILQRAWTHDTYRLSSSRLWIDMVIEYSKREASFASDKLRALSAVARVYHLETGKEYLAGLWKEDIPAALCWASGPPPGESEAGQFVTSQRPREYRAPSWSWASVDTPVHYWGHRCNCAPVKPRPIQVLSAGIIPTYPNGEFDSIASGFLVLHGPIRAWALPTPIKLREFKTKDPTEWWWSIWVEEVNAYVYPDAIEDGHEMLDTLWFLLLAERDNNYHPDPGAREPSTTYYGLVLKEAIGHPNTFSRIGYFRTEAMFDADCDCSNRDEVYTSAMFFNYFEDRNITLI</sequence>
<dbReference type="Proteomes" id="UP000008065">
    <property type="component" value="Unassembled WGS sequence"/>
</dbReference>
<evidence type="ECO:0000313" key="3">
    <source>
        <dbReference type="Proteomes" id="UP000008065"/>
    </source>
</evidence>
<evidence type="ECO:0000259" key="1">
    <source>
        <dbReference type="Pfam" id="PF06985"/>
    </source>
</evidence>
<protein>
    <recommendedName>
        <fullName evidence="1">Heterokaryon incompatibility domain-containing protein</fullName>
    </recommendedName>
</protein>
<proteinExistence type="predicted"/>
<accession>F8MY02</accession>
<dbReference type="InterPro" id="IPR010730">
    <property type="entry name" value="HET"/>
</dbReference>
<dbReference type="KEGG" id="nte:NEUTE1DRAFT52990"/>
<dbReference type="EMBL" id="GL891382">
    <property type="protein sequence ID" value="EGO51484.1"/>
    <property type="molecule type" value="Genomic_DNA"/>
</dbReference>
<dbReference type="Pfam" id="PF06985">
    <property type="entry name" value="HET"/>
    <property type="match status" value="1"/>
</dbReference>
<dbReference type="GeneID" id="20828378"/>
<dbReference type="RefSeq" id="XP_009855123.1">
    <property type="nucleotide sequence ID" value="XM_009856821.1"/>
</dbReference>